<dbReference type="InterPro" id="IPR012337">
    <property type="entry name" value="RNaseH-like_sf"/>
</dbReference>
<evidence type="ECO:0000313" key="4">
    <source>
        <dbReference type="Proteomes" id="UP000478052"/>
    </source>
</evidence>
<dbReference type="Proteomes" id="UP000478052">
    <property type="component" value="Unassembled WGS sequence"/>
</dbReference>
<dbReference type="AlphaFoldDB" id="A0A6G0VUL1"/>
<proteinExistence type="predicted"/>
<feature type="compositionally biased region" description="Basic and acidic residues" evidence="1">
    <location>
        <begin position="13"/>
        <end position="24"/>
    </location>
</feature>
<gene>
    <name evidence="3" type="ORF">FWK35_00037403</name>
</gene>
<dbReference type="PANTHER" id="PTHR45749:SF35">
    <property type="entry name" value="AC-LIKE TRANSPOSASE-RELATED"/>
    <property type="match status" value="1"/>
</dbReference>
<accession>A0A6G0VUL1</accession>
<dbReference type="OrthoDB" id="6616909at2759"/>
<evidence type="ECO:0000313" key="3">
    <source>
        <dbReference type="EMBL" id="KAF0710281.1"/>
    </source>
</evidence>
<feature type="region of interest" description="Disordered" evidence="1">
    <location>
        <begin position="1"/>
        <end position="24"/>
    </location>
</feature>
<keyword evidence="4" id="KW-1185">Reference proteome</keyword>
<dbReference type="GO" id="GO:0046983">
    <property type="term" value="F:protein dimerization activity"/>
    <property type="evidence" value="ECO:0007669"/>
    <property type="project" value="InterPro"/>
</dbReference>
<dbReference type="InterPro" id="IPR008906">
    <property type="entry name" value="HATC_C_dom"/>
</dbReference>
<feature type="domain" description="TTF-type" evidence="2">
    <location>
        <begin position="143"/>
        <end position="236"/>
    </location>
</feature>
<evidence type="ECO:0000259" key="2">
    <source>
        <dbReference type="SMART" id="SM00597"/>
    </source>
</evidence>
<comment type="caution">
    <text evidence="3">The sequence shown here is derived from an EMBL/GenBank/DDBJ whole genome shotgun (WGS) entry which is preliminary data.</text>
</comment>
<name>A0A6G0VUL1_APHCR</name>
<dbReference type="PANTHER" id="PTHR45749">
    <property type="match status" value="1"/>
</dbReference>
<dbReference type="SUPFAM" id="SSF53098">
    <property type="entry name" value="Ribonuclease H-like"/>
    <property type="match status" value="1"/>
</dbReference>
<evidence type="ECO:0000256" key="1">
    <source>
        <dbReference type="SAM" id="MobiDB-lite"/>
    </source>
</evidence>
<organism evidence="3 4">
    <name type="scientific">Aphis craccivora</name>
    <name type="common">Cowpea aphid</name>
    <dbReference type="NCBI Taxonomy" id="307492"/>
    <lineage>
        <taxon>Eukaryota</taxon>
        <taxon>Metazoa</taxon>
        <taxon>Ecdysozoa</taxon>
        <taxon>Arthropoda</taxon>
        <taxon>Hexapoda</taxon>
        <taxon>Insecta</taxon>
        <taxon>Pterygota</taxon>
        <taxon>Neoptera</taxon>
        <taxon>Paraneoptera</taxon>
        <taxon>Hemiptera</taxon>
        <taxon>Sternorrhyncha</taxon>
        <taxon>Aphidomorpha</taxon>
        <taxon>Aphidoidea</taxon>
        <taxon>Aphididae</taxon>
        <taxon>Aphidini</taxon>
        <taxon>Aphis</taxon>
        <taxon>Aphis</taxon>
    </lineage>
</organism>
<dbReference type="SMART" id="SM00597">
    <property type="entry name" value="ZnF_TTF"/>
    <property type="match status" value="1"/>
</dbReference>
<sequence length="812" mass="93365">MPPTKKKPSGAWFEKKRQEREKNNIKSSVMLSSWINKHTEQKKDNAPSTSLLMHNDEKNEHLNDNLKSIEIKSLIDDCFNLTEDSKQNNDNNEPITNQENNELDINFNDPGCWPTMTSRFRDFIVERGPYLMDQNNYFPVNDDGRHFDGKWFYKFLSNGEKVRRQWLLYSTSKNAIFCFACLLFSNNDNIRKSAFSNNGFQDWKHLNPSVSEHENSKNHRQNLLDWKELEKRLRDSKTIDHELQNSIKNEKEKWFYILKVIVDGILFCAKNNLALRGSSDKIGETNCGIFLSLMEVISHYNPILLAHIKHITNSNKPTISYFSHKIQNEIICIMGQQEQMSQTIRYVDISNGEIMIKESFIDFICTNEKSGLGLSNEILNTIKNNGLDIMDCRGQCYDNGANMAGNNNGVQSHILRVNELATFLPCSAHSLNLVGVHAAEVSPMMKTFFGLIQNIYSFFSGSTSRWELLMKTMKITLKSHCDTRWSTKKQAVTALKLNFKHVFDILNLMATNSKDFNKNTSTSAQHILKQINVKFLCLLHFWDSILGQIDKVNLSLQNQNQSIDVATKSLEGLIECIQNIRDSGFENALNESKKNALLINIPTDFPTSRKIKRKINDLELNETETNETSETIVKLQCYQSLDSIITSLKWRFEKLSNISSNFSFLCGRNLSSMEIDDIKKWSDDLALLYSVDLNGGELFTELQSFKFQASTLISSFKTATSYDFLKFIHQHSLQDVYPNLEVALRIFLTMPVTTASCERSFSKLKLIKNYLRSTMGQERLSNLAILSIEQEIASKMDYTSIIEEFASKKARK</sequence>
<feature type="non-terminal residue" evidence="3">
    <location>
        <position position="812"/>
    </location>
</feature>
<dbReference type="InterPro" id="IPR006580">
    <property type="entry name" value="Znf_TTF"/>
</dbReference>
<protein>
    <submittedName>
        <fullName evidence="3">Zinc finger MYM-type protein 1-like</fullName>
    </submittedName>
</protein>
<dbReference type="Pfam" id="PF05699">
    <property type="entry name" value="Dimer_Tnp_hAT"/>
    <property type="match status" value="1"/>
</dbReference>
<dbReference type="EMBL" id="VUJU01011700">
    <property type="protein sequence ID" value="KAF0710281.1"/>
    <property type="molecule type" value="Genomic_DNA"/>
</dbReference>
<reference evidence="3 4" key="1">
    <citation type="submission" date="2019-08" db="EMBL/GenBank/DDBJ databases">
        <title>Whole genome of Aphis craccivora.</title>
        <authorList>
            <person name="Voronova N.V."/>
            <person name="Shulinski R.S."/>
            <person name="Bandarenka Y.V."/>
            <person name="Zhorov D.G."/>
            <person name="Warner D."/>
        </authorList>
    </citation>
    <scope>NUCLEOTIDE SEQUENCE [LARGE SCALE GENOMIC DNA]</scope>
    <source>
        <strain evidence="3">180601</strain>
        <tissue evidence="3">Whole Body</tissue>
    </source>
</reference>